<organism evidence="2 3">
    <name type="scientific">Roseiterribacter gracilis</name>
    <dbReference type="NCBI Taxonomy" id="2812848"/>
    <lineage>
        <taxon>Bacteria</taxon>
        <taxon>Pseudomonadati</taxon>
        <taxon>Pseudomonadota</taxon>
        <taxon>Alphaproteobacteria</taxon>
        <taxon>Rhodospirillales</taxon>
        <taxon>Roseiterribacteraceae</taxon>
        <taxon>Roseiterribacter</taxon>
    </lineage>
</organism>
<dbReference type="Gene3D" id="3.40.30.10">
    <property type="entry name" value="Glutaredoxin"/>
    <property type="match status" value="1"/>
</dbReference>
<dbReference type="RefSeq" id="WP_420243427.1">
    <property type="nucleotide sequence ID" value="NZ_BOPV01000001.1"/>
</dbReference>
<keyword evidence="3" id="KW-1185">Reference proteome</keyword>
<dbReference type="SUPFAM" id="SSF52833">
    <property type="entry name" value="Thioredoxin-like"/>
    <property type="match status" value="1"/>
</dbReference>
<evidence type="ECO:0000259" key="1">
    <source>
        <dbReference type="PROSITE" id="PS50404"/>
    </source>
</evidence>
<dbReference type="InterPro" id="IPR004045">
    <property type="entry name" value="Glutathione_S-Trfase_N"/>
</dbReference>
<protein>
    <submittedName>
        <fullName evidence="2">Glutathione S-transferase</fullName>
    </submittedName>
</protein>
<dbReference type="SUPFAM" id="SSF47616">
    <property type="entry name" value="GST C-terminal domain-like"/>
    <property type="match status" value="1"/>
</dbReference>
<comment type="caution">
    <text evidence="2">The sequence shown here is derived from an EMBL/GenBank/DDBJ whole genome shotgun (WGS) entry which is preliminary data.</text>
</comment>
<dbReference type="CDD" id="cd03043">
    <property type="entry name" value="GST_N_1"/>
    <property type="match status" value="1"/>
</dbReference>
<evidence type="ECO:0000313" key="2">
    <source>
        <dbReference type="EMBL" id="GIL40326.1"/>
    </source>
</evidence>
<name>A0A8S8XGD6_9PROT</name>
<gene>
    <name evidence="2" type="ORF">TMPK1_25630</name>
</gene>
<dbReference type="InterPro" id="IPR040079">
    <property type="entry name" value="Glutathione_S-Trfase"/>
</dbReference>
<dbReference type="SFLD" id="SFLDS00019">
    <property type="entry name" value="Glutathione_Transferase_(cytos"/>
    <property type="match status" value="1"/>
</dbReference>
<dbReference type="EMBL" id="BOPV01000001">
    <property type="protein sequence ID" value="GIL40326.1"/>
    <property type="molecule type" value="Genomic_DNA"/>
</dbReference>
<dbReference type="SFLD" id="SFLDG00358">
    <property type="entry name" value="Main_(cytGST)"/>
    <property type="match status" value="1"/>
</dbReference>
<dbReference type="PROSITE" id="PS50404">
    <property type="entry name" value="GST_NTER"/>
    <property type="match status" value="1"/>
</dbReference>
<reference evidence="2" key="1">
    <citation type="submission" date="2021-02" db="EMBL/GenBank/DDBJ databases">
        <title>Genome sequence of Rhodospirillales sp. strain TMPK1 isolated from soil.</title>
        <authorList>
            <person name="Nakai R."/>
            <person name="Kusada H."/>
            <person name="Tamaki H."/>
        </authorList>
    </citation>
    <scope>NUCLEOTIDE SEQUENCE</scope>
    <source>
        <strain evidence="2">TMPK1</strain>
    </source>
</reference>
<dbReference type="GO" id="GO:0006749">
    <property type="term" value="P:glutathione metabolic process"/>
    <property type="evidence" value="ECO:0007669"/>
    <property type="project" value="TreeGrafter"/>
</dbReference>
<sequence length="213" mass="23702">MSSLALVIGNKATSSWSLRPWIAMVHAGIPFREIQIRLRRSDTKAQIANWTASGKIPVLLDGGERIWESYAILEHLADRFPDRGLWPADPAARAHARSISCEMHGGFAALRRDLAMDVLHDLRGQRWSDEAQADIDRISAIWREARGRFGASGPFLFGRFSNADAMYAPVVTRFATYGVSLGVVERSYVDSVLAHPAMQRWIDEAKAEPPMGT</sequence>
<feature type="domain" description="GST N-terminal" evidence="1">
    <location>
        <begin position="4"/>
        <end position="84"/>
    </location>
</feature>
<dbReference type="Pfam" id="PF13409">
    <property type="entry name" value="GST_N_2"/>
    <property type="match status" value="1"/>
</dbReference>
<dbReference type="Pfam" id="PF13410">
    <property type="entry name" value="GST_C_2"/>
    <property type="match status" value="1"/>
</dbReference>
<dbReference type="PANTHER" id="PTHR42673:SF4">
    <property type="entry name" value="MALEYLACETOACETATE ISOMERASE"/>
    <property type="match status" value="1"/>
</dbReference>
<dbReference type="GO" id="GO:0006559">
    <property type="term" value="P:L-phenylalanine catabolic process"/>
    <property type="evidence" value="ECO:0007669"/>
    <property type="project" value="TreeGrafter"/>
</dbReference>
<dbReference type="AlphaFoldDB" id="A0A8S8XGD6"/>
<dbReference type="PANTHER" id="PTHR42673">
    <property type="entry name" value="MALEYLACETOACETATE ISOMERASE"/>
    <property type="match status" value="1"/>
</dbReference>
<dbReference type="GO" id="GO:0016034">
    <property type="term" value="F:maleylacetoacetate isomerase activity"/>
    <property type="evidence" value="ECO:0007669"/>
    <property type="project" value="TreeGrafter"/>
</dbReference>
<dbReference type="InterPro" id="IPR036282">
    <property type="entry name" value="Glutathione-S-Trfase_C_sf"/>
</dbReference>
<proteinExistence type="predicted"/>
<dbReference type="CDD" id="cd03194">
    <property type="entry name" value="GST_C_3"/>
    <property type="match status" value="1"/>
</dbReference>
<dbReference type="Gene3D" id="1.20.1050.10">
    <property type="match status" value="1"/>
</dbReference>
<accession>A0A8S8XGD6</accession>
<evidence type="ECO:0000313" key="3">
    <source>
        <dbReference type="Proteomes" id="UP000681075"/>
    </source>
</evidence>
<dbReference type="Proteomes" id="UP000681075">
    <property type="component" value="Unassembled WGS sequence"/>
</dbReference>
<dbReference type="InterPro" id="IPR036249">
    <property type="entry name" value="Thioredoxin-like_sf"/>
</dbReference>
<dbReference type="GO" id="GO:0004364">
    <property type="term" value="F:glutathione transferase activity"/>
    <property type="evidence" value="ECO:0007669"/>
    <property type="project" value="TreeGrafter"/>
</dbReference>